<dbReference type="Gene3D" id="1.10.287.560">
    <property type="entry name" value="Histidine kinase CheA-like, homodimeric domain"/>
    <property type="match status" value="1"/>
</dbReference>
<keyword evidence="4" id="KW-0145">Chemotaxis</keyword>
<evidence type="ECO:0000256" key="6">
    <source>
        <dbReference type="ARBA" id="ARBA00022679"/>
    </source>
</evidence>
<dbReference type="InterPro" id="IPR051315">
    <property type="entry name" value="Bact_Chemotaxis_CheA"/>
</dbReference>
<evidence type="ECO:0000256" key="2">
    <source>
        <dbReference type="ARBA" id="ARBA00012438"/>
    </source>
</evidence>
<evidence type="ECO:0000259" key="15">
    <source>
        <dbReference type="PROSITE" id="PS50851"/>
    </source>
</evidence>
<evidence type="ECO:0000256" key="5">
    <source>
        <dbReference type="ARBA" id="ARBA00022553"/>
    </source>
</evidence>
<feature type="modified residue" description="Phosphohistidine" evidence="12">
    <location>
        <position position="48"/>
    </location>
</feature>
<dbReference type="CDD" id="cd16916">
    <property type="entry name" value="HATPase_CheA-like"/>
    <property type="match status" value="1"/>
</dbReference>
<dbReference type="InterPro" id="IPR037006">
    <property type="entry name" value="CheA-like_homodim_sf"/>
</dbReference>
<dbReference type="PROSITE" id="PS50894">
    <property type="entry name" value="HPT"/>
    <property type="match status" value="1"/>
</dbReference>
<feature type="domain" description="Histidine kinase" evidence="14">
    <location>
        <begin position="303"/>
        <end position="545"/>
    </location>
</feature>
<comment type="function">
    <text evidence="11">Involved in the transmission of sensory signals from the chemoreceptors to the flagellar motors. CheA is autophosphorylated; it can transfer its phosphate group to either CheB or CheY.</text>
</comment>
<sequence length="702" mass="77634">MSIDLSQFFDVFFEESFEGLDAMESELLNLEPGKEDQETINTIFRAAHSIKGGSGTFGFTAVSDFTHVLETLLDQIRNGERQLTAEHVNLLLKAVDCLRAMLTALQAQQEPEQEEANELKLRFEAILNGDNATSSQAEISSTPEESTSLPITFQIDFKPLPYLFKTGNEPLFMIAELSELGELETQALHDELPKFKQLNPEDCYLYWRFFLTTTRGESAIREIFEWVEDDAEITIVQCGGLFEEPASESSESDTQHTPSIPEPQADSSALTKPVQETKKEPSQGKDARKNADPSTTSIRVGIDKVDSLINMVGELVITQAMLSQIGEQEITESSIAALQEGLAQLAHNTRDLQENVMRIRMLPISFVFSRFPRLVRDISQKLNKQVELKLIGEQTELDKTVMEKLSDPMVHLVRNSLDHGLETPEQRIAQGKDPVGTVTLNAFHQGGNIVIEIMDDGKGLDTEKIRKKAIQNGLIQEMDELTVDEINELIFMAGFSTADNVSEISGRGVGMDVVRKNIQALNGSVEVSSEAGVGSTFTIRLPLTLAILDGQLVQVANHTYIIPLISIVESLQIDIAKVSNVGKGLQVLRLRDEYIPILRLYDIFNHRGAREELDKTLLVVVENDNYKVGILVDDLLAQQQVVIKSLEANYQRVDGISGATILGDGTVSLIIDISGLIKLSGLRRPGSSELLVDLKADEAVTA</sequence>
<dbReference type="InterPro" id="IPR036890">
    <property type="entry name" value="HATPase_C_sf"/>
</dbReference>
<dbReference type="PANTHER" id="PTHR43395">
    <property type="entry name" value="SENSOR HISTIDINE KINASE CHEA"/>
    <property type="match status" value="1"/>
</dbReference>
<dbReference type="OrthoDB" id="9803176at2"/>
<evidence type="ECO:0000256" key="9">
    <source>
        <dbReference type="ARBA" id="ARBA00022840"/>
    </source>
</evidence>
<protein>
    <recommendedName>
        <fullName evidence="3">Chemotaxis protein CheA</fullName>
        <ecNumber evidence="2">2.7.13.3</ecNumber>
    </recommendedName>
</protein>
<dbReference type="SMART" id="SM00260">
    <property type="entry name" value="CheW"/>
    <property type="match status" value="1"/>
</dbReference>
<dbReference type="CDD" id="cd00731">
    <property type="entry name" value="CheA_reg"/>
    <property type="match status" value="1"/>
</dbReference>
<comment type="caution">
    <text evidence="17">The sequence shown here is derived from an EMBL/GenBank/DDBJ whole genome shotgun (WGS) entry which is preliminary data.</text>
</comment>
<dbReference type="Pfam" id="PF02518">
    <property type="entry name" value="HATPase_c"/>
    <property type="match status" value="1"/>
</dbReference>
<gene>
    <name evidence="17" type="ORF">CWB98_00450</name>
</gene>
<keyword evidence="5 12" id="KW-0597">Phosphoprotein</keyword>
<dbReference type="Gene3D" id="3.30.565.10">
    <property type="entry name" value="Histidine kinase-like ATPase, C-terminal domain"/>
    <property type="match status" value="1"/>
</dbReference>
<keyword evidence="6" id="KW-0808">Transferase</keyword>
<dbReference type="InterPro" id="IPR036097">
    <property type="entry name" value="HisK_dim/P_sf"/>
</dbReference>
<dbReference type="SMART" id="SM01231">
    <property type="entry name" value="H-kinase_dim"/>
    <property type="match status" value="1"/>
</dbReference>
<evidence type="ECO:0000256" key="4">
    <source>
        <dbReference type="ARBA" id="ARBA00022500"/>
    </source>
</evidence>
<dbReference type="SUPFAM" id="SSF50341">
    <property type="entry name" value="CheW-like"/>
    <property type="match status" value="1"/>
</dbReference>
<dbReference type="SUPFAM" id="SSF55874">
    <property type="entry name" value="ATPase domain of HSP90 chaperone/DNA topoisomerase II/histidine kinase"/>
    <property type="match status" value="1"/>
</dbReference>
<dbReference type="SUPFAM" id="SSF47226">
    <property type="entry name" value="Histidine-containing phosphotransfer domain, HPT domain"/>
    <property type="match status" value="1"/>
</dbReference>
<dbReference type="SMART" id="SM00073">
    <property type="entry name" value="HPT"/>
    <property type="match status" value="1"/>
</dbReference>
<dbReference type="Gene3D" id="2.30.30.40">
    <property type="entry name" value="SH3 Domains"/>
    <property type="match status" value="1"/>
</dbReference>
<dbReference type="Pfam" id="PF01584">
    <property type="entry name" value="CheW"/>
    <property type="match status" value="1"/>
</dbReference>
<dbReference type="EC" id="2.7.13.3" evidence="2"/>
<accession>A0A5S3X5H9</accession>
<reference evidence="18" key="2">
    <citation type="submission" date="2019-06" db="EMBL/GenBank/DDBJ databases">
        <title>Co-occurence of chitin degradation, pigmentation and bioactivity in marine Pseudoalteromonas.</title>
        <authorList>
            <person name="Sonnenschein E.C."/>
            <person name="Bech P.K."/>
        </authorList>
    </citation>
    <scope>NUCLEOTIDE SEQUENCE [LARGE SCALE GENOMIC DNA]</scope>
    <source>
        <strain evidence="18">S2599</strain>
    </source>
</reference>
<dbReference type="InterPro" id="IPR008207">
    <property type="entry name" value="Sig_transdc_His_kin_Hpt_dom"/>
</dbReference>
<dbReference type="GO" id="GO:0000155">
    <property type="term" value="F:phosphorelay sensor kinase activity"/>
    <property type="evidence" value="ECO:0007669"/>
    <property type="project" value="InterPro"/>
</dbReference>
<organism evidence="17 18">
    <name type="scientific">Pseudoalteromonas rubra</name>
    <dbReference type="NCBI Taxonomy" id="43658"/>
    <lineage>
        <taxon>Bacteria</taxon>
        <taxon>Pseudomonadati</taxon>
        <taxon>Pseudomonadota</taxon>
        <taxon>Gammaproteobacteria</taxon>
        <taxon>Alteromonadales</taxon>
        <taxon>Pseudoalteromonadaceae</taxon>
        <taxon>Pseudoalteromonas</taxon>
    </lineage>
</organism>
<dbReference type="PROSITE" id="PS50109">
    <property type="entry name" value="HIS_KIN"/>
    <property type="match status" value="1"/>
</dbReference>
<name>A0A5S3X5H9_9GAMM</name>
<dbReference type="RefSeq" id="WP_138543026.1">
    <property type="nucleotide sequence ID" value="NZ_PNCJ01000003.1"/>
</dbReference>
<dbReference type="InterPro" id="IPR036061">
    <property type="entry name" value="CheW-like_dom_sf"/>
</dbReference>
<dbReference type="PROSITE" id="PS50851">
    <property type="entry name" value="CHEW"/>
    <property type="match status" value="1"/>
</dbReference>
<dbReference type="EMBL" id="PNCJ01000003">
    <property type="protein sequence ID" value="TMP39952.1"/>
    <property type="molecule type" value="Genomic_DNA"/>
</dbReference>
<evidence type="ECO:0000256" key="10">
    <source>
        <dbReference type="ARBA" id="ARBA00023012"/>
    </source>
</evidence>
<dbReference type="Gene3D" id="1.20.120.160">
    <property type="entry name" value="HPT domain"/>
    <property type="match status" value="1"/>
</dbReference>
<evidence type="ECO:0000256" key="11">
    <source>
        <dbReference type="ARBA" id="ARBA00035100"/>
    </source>
</evidence>
<dbReference type="FunFam" id="2.30.30.40:FF:000048">
    <property type="entry name" value="Chemotaxis protein CheA, putative"/>
    <property type="match status" value="1"/>
</dbReference>
<proteinExistence type="predicted"/>
<evidence type="ECO:0000256" key="13">
    <source>
        <dbReference type="SAM" id="MobiDB-lite"/>
    </source>
</evidence>
<dbReference type="FunFam" id="3.30.565.10:FF:000016">
    <property type="entry name" value="Chemotaxis protein CheA, putative"/>
    <property type="match status" value="1"/>
</dbReference>
<evidence type="ECO:0000256" key="8">
    <source>
        <dbReference type="ARBA" id="ARBA00022777"/>
    </source>
</evidence>
<evidence type="ECO:0000313" key="18">
    <source>
        <dbReference type="Proteomes" id="UP000306719"/>
    </source>
</evidence>
<evidence type="ECO:0000313" key="17">
    <source>
        <dbReference type="EMBL" id="TMP39952.1"/>
    </source>
</evidence>
<dbReference type="SMART" id="SM00387">
    <property type="entry name" value="HATPase_c"/>
    <property type="match status" value="1"/>
</dbReference>
<evidence type="ECO:0000256" key="1">
    <source>
        <dbReference type="ARBA" id="ARBA00000085"/>
    </source>
</evidence>
<evidence type="ECO:0000256" key="7">
    <source>
        <dbReference type="ARBA" id="ARBA00022741"/>
    </source>
</evidence>
<dbReference type="InterPro" id="IPR002545">
    <property type="entry name" value="CheW-lke_dom"/>
</dbReference>
<dbReference type="GO" id="GO:0005524">
    <property type="term" value="F:ATP binding"/>
    <property type="evidence" value="ECO:0007669"/>
    <property type="project" value="UniProtKB-KW"/>
</dbReference>
<dbReference type="GO" id="GO:0005737">
    <property type="term" value="C:cytoplasm"/>
    <property type="evidence" value="ECO:0007669"/>
    <property type="project" value="InterPro"/>
</dbReference>
<dbReference type="InterPro" id="IPR005467">
    <property type="entry name" value="His_kinase_dom"/>
</dbReference>
<dbReference type="PANTHER" id="PTHR43395:SF10">
    <property type="entry name" value="CHEMOTAXIS PROTEIN CHEA"/>
    <property type="match status" value="1"/>
</dbReference>
<dbReference type="InterPro" id="IPR004105">
    <property type="entry name" value="CheA-like_dim"/>
</dbReference>
<dbReference type="PRINTS" id="PR00344">
    <property type="entry name" value="BCTRLSENSOR"/>
</dbReference>
<feature type="region of interest" description="Disordered" evidence="13">
    <location>
        <begin position="245"/>
        <end position="295"/>
    </location>
</feature>
<comment type="catalytic activity">
    <reaction evidence="1">
        <text>ATP + protein L-histidine = ADP + protein N-phospho-L-histidine.</text>
        <dbReference type="EC" id="2.7.13.3"/>
    </reaction>
</comment>
<keyword evidence="8" id="KW-0418">Kinase</keyword>
<dbReference type="SUPFAM" id="SSF47384">
    <property type="entry name" value="Homodimeric domain of signal transducing histidine kinase"/>
    <property type="match status" value="1"/>
</dbReference>
<keyword evidence="7" id="KW-0547">Nucleotide-binding</keyword>
<evidence type="ECO:0000256" key="3">
    <source>
        <dbReference type="ARBA" id="ARBA00021495"/>
    </source>
</evidence>
<evidence type="ECO:0000256" key="12">
    <source>
        <dbReference type="PROSITE-ProRule" id="PRU00110"/>
    </source>
</evidence>
<feature type="domain" description="HPt" evidence="16">
    <location>
        <begin position="1"/>
        <end position="105"/>
    </location>
</feature>
<feature type="domain" description="CheW-like" evidence="15">
    <location>
        <begin position="547"/>
        <end position="682"/>
    </location>
</feature>
<keyword evidence="9" id="KW-0067">ATP-binding</keyword>
<dbReference type="Pfam" id="PF02895">
    <property type="entry name" value="H-kinase_dim"/>
    <property type="match status" value="1"/>
</dbReference>
<keyword evidence="10" id="KW-0902">Two-component regulatory system</keyword>
<dbReference type="Pfam" id="PF01627">
    <property type="entry name" value="Hpt"/>
    <property type="match status" value="1"/>
</dbReference>
<evidence type="ECO:0000259" key="16">
    <source>
        <dbReference type="PROSITE" id="PS50894"/>
    </source>
</evidence>
<dbReference type="AlphaFoldDB" id="A0A5S3X5H9"/>
<dbReference type="GO" id="GO:0006935">
    <property type="term" value="P:chemotaxis"/>
    <property type="evidence" value="ECO:0007669"/>
    <property type="project" value="UniProtKB-KW"/>
</dbReference>
<dbReference type="InterPro" id="IPR036641">
    <property type="entry name" value="HPT_dom_sf"/>
</dbReference>
<evidence type="ECO:0000259" key="14">
    <source>
        <dbReference type="PROSITE" id="PS50109"/>
    </source>
</evidence>
<dbReference type="InterPro" id="IPR003594">
    <property type="entry name" value="HATPase_dom"/>
</dbReference>
<reference evidence="17 18" key="1">
    <citation type="submission" date="2018-01" db="EMBL/GenBank/DDBJ databases">
        <authorList>
            <person name="Paulsen S."/>
            <person name="Gram L.K."/>
        </authorList>
    </citation>
    <scope>NUCLEOTIDE SEQUENCE [LARGE SCALE GENOMIC DNA]</scope>
    <source>
        <strain evidence="17 18">S2599</strain>
    </source>
</reference>
<dbReference type="InterPro" id="IPR004358">
    <property type="entry name" value="Sig_transdc_His_kin-like_C"/>
</dbReference>
<feature type="compositionally biased region" description="Basic and acidic residues" evidence="13">
    <location>
        <begin position="275"/>
        <end position="291"/>
    </location>
</feature>
<dbReference type="Proteomes" id="UP000306719">
    <property type="component" value="Unassembled WGS sequence"/>
</dbReference>
<dbReference type="CDD" id="cd00088">
    <property type="entry name" value="HPT"/>
    <property type="match status" value="1"/>
</dbReference>